<dbReference type="NCBIfam" id="TIGR01068">
    <property type="entry name" value="thioredoxin"/>
    <property type="match status" value="1"/>
</dbReference>
<dbReference type="AlphaFoldDB" id="A0A9D1V6E5"/>
<dbReference type="FunFam" id="3.40.30.10:FF:000001">
    <property type="entry name" value="Thioredoxin"/>
    <property type="match status" value="1"/>
</dbReference>
<dbReference type="GO" id="GO:0015035">
    <property type="term" value="F:protein-disulfide reductase activity"/>
    <property type="evidence" value="ECO:0007669"/>
    <property type="project" value="UniProtKB-UniRule"/>
</dbReference>
<feature type="site" description="Contributes to redox potential value" evidence="9">
    <location>
        <position position="30"/>
    </location>
</feature>
<evidence type="ECO:0000256" key="7">
    <source>
        <dbReference type="NCBIfam" id="TIGR01068"/>
    </source>
</evidence>
<protein>
    <recommendedName>
        <fullName evidence="2 7">Thioredoxin</fullName>
    </recommendedName>
</protein>
<evidence type="ECO:0000256" key="5">
    <source>
        <dbReference type="ARBA" id="ARBA00023157"/>
    </source>
</evidence>
<keyword evidence="6 10" id="KW-0676">Redox-active center</keyword>
<dbReference type="Pfam" id="PF00085">
    <property type="entry name" value="Thioredoxin"/>
    <property type="match status" value="1"/>
</dbReference>
<accession>A0A9D1V6E5</accession>
<reference evidence="12" key="1">
    <citation type="journal article" date="2021" name="PeerJ">
        <title>Extensive microbial diversity within the chicken gut microbiome revealed by metagenomics and culture.</title>
        <authorList>
            <person name="Gilroy R."/>
            <person name="Ravi A."/>
            <person name="Getino M."/>
            <person name="Pursley I."/>
            <person name="Horton D.L."/>
            <person name="Alikhan N.F."/>
            <person name="Baker D."/>
            <person name="Gharbi K."/>
            <person name="Hall N."/>
            <person name="Watson M."/>
            <person name="Adriaenssens E.M."/>
            <person name="Foster-Nyarko E."/>
            <person name="Jarju S."/>
            <person name="Secka A."/>
            <person name="Antonio M."/>
            <person name="Oren A."/>
            <person name="Chaudhuri R.R."/>
            <person name="La Ragione R."/>
            <person name="Hildebrand F."/>
            <person name="Pallen M.J."/>
        </authorList>
    </citation>
    <scope>NUCLEOTIDE SEQUENCE</scope>
    <source>
        <strain evidence="12">811</strain>
    </source>
</reference>
<dbReference type="InterPro" id="IPR017937">
    <property type="entry name" value="Thioredoxin_CS"/>
</dbReference>
<dbReference type="SUPFAM" id="SSF52833">
    <property type="entry name" value="Thioredoxin-like"/>
    <property type="match status" value="1"/>
</dbReference>
<dbReference type="PROSITE" id="PS00194">
    <property type="entry name" value="THIOREDOXIN_1"/>
    <property type="match status" value="1"/>
</dbReference>
<feature type="site" description="Deprotonates C-terminal active site Cys" evidence="9">
    <location>
        <position position="23"/>
    </location>
</feature>
<evidence type="ECO:0000259" key="11">
    <source>
        <dbReference type="PROSITE" id="PS51352"/>
    </source>
</evidence>
<evidence type="ECO:0000256" key="4">
    <source>
        <dbReference type="ARBA" id="ARBA00022982"/>
    </source>
</evidence>
<sequence>MVTEYDTAAFDAAMEKNATLVVDFFADWCGPCRMLAPVMETLSEEFGDKARFVKINVDDNPELARRFSIMSIPCVMVFKNGALAGKNAGFIPKAAMQEFIENNL</sequence>
<evidence type="ECO:0000313" key="13">
    <source>
        <dbReference type="Proteomes" id="UP000824204"/>
    </source>
</evidence>
<dbReference type="GO" id="GO:0045454">
    <property type="term" value="P:cell redox homeostasis"/>
    <property type="evidence" value="ECO:0007669"/>
    <property type="project" value="TreeGrafter"/>
</dbReference>
<dbReference type="InterPro" id="IPR013766">
    <property type="entry name" value="Thioredoxin_domain"/>
</dbReference>
<comment type="similarity">
    <text evidence="1 8">Belongs to the thioredoxin family.</text>
</comment>
<dbReference type="Gene3D" id="3.40.30.10">
    <property type="entry name" value="Glutaredoxin"/>
    <property type="match status" value="1"/>
</dbReference>
<organism evidence="12 13">
    <name type="scientific">Candidatus Borkfalkia faecipullorum</name>
    <dbReference type="NCBI Taxonomy" id="2838510"/>
    <lineage>
        <taxon>Bacteria</taxon>
        <taxon>Bacillati</taxon>
        <taxon>Bacillota</taxon>
        <taxon>Clostridia</taxon>
        <taxon>Christensenellales</taxon>
        <taxon>Christensenellaceae</taxon>
        <taxon>Candidatus Borkfalkia</taxon>
    </lineage>
</organism>
<dbReference type="PANTHER" id="PTHR45663:SF11">
    <property type="entry name" value="GEO12009P1"/>
    <property type="match status" value="1"/>
</dbReference>
<dbReference type="PROSITE" id="PS51352">
    <property type="entry name" value="THIOREDOXIN_2"/>
    <property type="match status" value="1"/>
</dbReference>
<dbReference type="CDD" id="cd02947">
    <property type="entry name" value="TRX_family"/>
    <property type="match status" value="1"/>
</dbReference>
<keyword evidence="4" id="KW-0249">Electron transport</keyword>
<evidence type="ECO:0000256" key="2">
    <source>
        <dbReference type="ARBA" id="ARBA00020570"/>
    </source>
</evidence>
<keyword evidence="5 10" id="KW-1015">Disulfide bond</keyword>
<feature type="active site" description="Nucleophile" evidence="9">
    <location>
        <position position="32"/>
    </location>
</feature>
<evidence type="ECO:0000256" key="10">
    <source>
        <dbReference type="PIRSR" id="PIRSR000077-4"/>
    </source>
</evidence>
<dbReference type="Proteomes" id="UP000824204">
    <property type="component" value="Unassembled WGS sequence"/>
</dbReference>
<reference evidence="12" key="2">
    <citation type="submission" date="2021-04" db="EMBL/GenBank/DDBJ databases">
        <authorList>
            <person name="Gilroy R."/>
        </authorList>
    </citation>
    <scope>NUCLEOTIDE SEQUENCE</scope>
    <source>
        <strain evidence="12">811</strain>
    </source>
</reference>
<feature type="site" description="Contributes to redox potential value" evidence="9">
    <location>
        <position position="31"/>
    </location>
</feature>
<feature type="disulfide bond" description="Redox-active" evidence="10">
    <location>
        <begin position="29"/>
        <end position="32"/>
    </location>
</feature>
<dbReference type="InterPro" id="IPR005746">
    <property type="entry name" value="Thioredoxin"/>
</dbReference>
<dbReference type="PIRSF" id="PIRSF000077">
    <property type="entry name" value="Thioredoxin"/>
    <property type="match status" value="1"/>
</dbReference>
<gene>
    <name evidence="12" type="primary">trxA</name>
    <name evidence="12" type="ORF">H9741_01035</name>
</gene>
<dbReference type="EMBL" id="DXFX01000011">
    <property type="protein sequence ID" value="HIX07042.1"/>
    <property type="molecule type" value="Genomic_DNA"/>
</dbReference>
<keyword evidence="3" id="KW-0813">Transport</keyword>
<dbReference type="PANTHER" id="PTHR45663">
    <property type="entry name" value="GEO12009P1"/>
    <property type="match status" value="1"/>
</dbReference>
<feature type="active site" description="Nucleophile" evidence="9">
    <location>
        <position position="29"/>
    </location>
</feature>
<name>A0A9D1V6E5_9FIRM</name>
<evidence type="ECO:0000256" key="3">
    <source>
        <dbReference type="ARBA" id="ARBA00022448"/>
    </source>
</evidence>
<proteinExistence type="inferred from homology"/>
<evidence type="ECO:0000256" key="8">
    <source>
        <dbReference type="PIRNR" id="PIRNR000077"/>
    </source>
</evidence>
<dbReference type="InterPro" id="IPR036249">
    <property type="entry name" value="Thioredoxin-like_sf"/>
</dbReference>
<evidence type="ECO:0000256" key="6">
    <source>
        <dbReference type="ARBA" id="ARBA00023284"/>
    </source>
</evidence>
<dbReference type="GO" id="GO:0005829">
    <property type="term" value="C:cytosol"/>
    <property type="evidence" value="ECO:0007669"/>
    <property type="project" value="TreeGrafter"/>
</dbReference>
<feature type="domain" description="Thioredoxin" evidence="11">
    <location>
        <begin position="1"/>
        <end position="104"/>
    </location>
</feature>
<dbReference type="PRINTS" id="PR00421">
    <property type="entry name" value="THIOREDOXIN"/>
</dbReference>
<comment type="caution">
    <text evidence="12">The sequence shown here is derived from an EMBL/GenBank/DDBJ whole genome shotgun (WGS) entry which is preliminary data.</text>
</comment>
<evidence type="ECO:0000313" key="12">
    <source>
        <dbReference type="EMBL" id="HIX07042.1"/>
    </source>
</evidence>
<evidence type="ECO:0000256" key="9">
    <source>
        <dbReference type="PIRSR" id="PIRSR000077-1"/>
    </source>
</evidence>
<evidence type="ECO:0000256" key="1">
    <source>
        <dbReference type="ARBA" id="ARBA00008987"/>
    </source>
</evidence>